<name>A0A0R0LZK5_9MICR</name>
<keyword evidence="3 5" id="KW-0863">Zinc-finger</keyword>
<accession>A0A0R0LZK5</accession>
<keyword evidence="1 5" id="KW-0479">Metal-binding</keyword>
<dbReference type="SUPFAM" id="SSF90229">
    <property type="entry name" value="CCCH zinc finger"/>
    <property type="match status" value="2"/>
</dbReference>
<feature type="zinc finger region" description="C3H1-type" evidence="5">
    <location>
        <begin position="38"/>
        <end position="66"/>
    </location>
</feature>
<proteinExistence type="predicted"/>
<feature type="domain" description="C3H1-type" evidence="6">
    <location>
        <begin position="38"/>
        <end position="66"/>
    </location>
</feature>
<evidence type="ECO:0000313" key="8">
    <source>
        <dbReference type="Proteomes" id="UP000051530"/>
    </source>
</evidence>
<comment type="caution">
    <text evidence="7">The sequence shown here is derived from an EMBL/GenBank/DDBJ whole genome shotgun (WGS) entry which is preliminary data.</text>
</comment>
<dbReference type="AlphaFoldDB" id="A0A0R0LZK5"/>
<protein>
    <submittedName>
        <fullName evidence="7">CCCH-type Zn-finger protein</fullName>
    </submittedName>
</protein>
<feature type="domain" description="C3H1-type" evidence="6">
    <location>
        <begin position="76"/>
        <end position="104"/>
    </location>
</feature>
<feature type="non-terminal residue" evidence="7">
    <location>
        <position position="1"/>
    </location>
</feature>
<dbReference type="PANTHER" id="PTHR12547">
    <property type="entry name" value="CCCH ZINC FINGER/TIS11-RELATED"/>
    <property type="match status" value="1"/>
</dbReference>
<dbReference type="OrthoDB" id="410307at2759"/>
<dbReference type="InterPro" id="IPR036855">
    <property type="entry name" value="Znf_CCCH_sf"/>
</dbReference>
<evidence type="ECO:0000313" key="7">
    <source>
        <dbReference type="EMBL" id="KRH92639.1"/>
    </source>
</evidence>
<dbReference type="PANTHER" id="PTHR12547:SF18">
    <property type="entry name" value="PROTEIN TIS11"/>
    <property type="match status" value="1"/>
</dbReference>
<dbReference type="GO" id="GO:0003729">
    <property type="term" value="F:mRNA binding"/>
    <property type="evidence" value="ECO:0007669"/>
    <property type="project" value="InterPro"/>
</dbReference>
<dbReference type="Gene3D" id="4.10.1000.10">
    <property type="entry name" value="Zinc finger, CCCH-type"/>
    <property type="match status" value="2"/>
</dbReference>
<evidence type="ECO:0000256" key="1">
    <source>
        <dbReference type="ARBA" id="ARBA00022723"/>
    </source>
</evidence>
<feature type="zinc finger region" description="C3H1-type" evidence="5">
    <location>
        <begin position="76"/>
        <end position="104"/>
    </location>
</feature>
<dbReference type="FunFam" id="4.10.1000.10:FF:000001">
    <property type="entry name" value="zinc finger CCCH domain-containing protein 15-like"/>
    <property type="match status" value="1"/>
</dbReference>
<keyword evidence="8" id="KW-1185">Reference proteome</keyword>
<dbReference type="Pfam" id="PF00642">
    <property type="entry name" value="zf-CCCH"/>
    <property type="match status" value="2"/>
</dbReference>
<gene>
    <name evidence="7" type="ORF">M153_38340001606</name>
</gene>
<keyword evidence="4 5" id="KW-0862">Zinc</keyword>
<reference evidence="7 8" key="1">
    <citation type="submission" date="2015-07" db="EMBL/GenBank/DDBJ databases">
        <title>The genome of Pseudoloma neurophilia, a relevant intracellular parasite of the zebrafish.</title>
        <authorList>
            <person name="Ndikumana S."/>
            <person name="Pelin A."/>
            <person name="Sanders J."/>
            <person name="Corradi N."/>
        </authorList>
    </citation>
    <scope>NUCLEOTIDE SEQUENCE [LARGE SCALE GENOMIC DNA]</scope>
    <source>
        <strain evidence="7 8">MK1</strain>
    </source>
</reference>
<evidence type="ECO:0000256" key="3">
    <source>
        <dbReference type="ARBA" id="ARBA00022771"/>
    </source>
</evidence>
<dbReference type="FunFam" id="4.10.1000.10:FF:000002">
    <property type="entry name" value="Zinc finger protein 36, C3H1 type-like 1"/>
    <property type="match status" value="1"/>
</dbReference>
<dbReference type="Proteomes" id="UP000051530">
    <property type="component" value="Unassembled WGS sequence"/>
</dbReference>
<sequence>LSINSQPGGLSLNGQTTVSGQTTVQSSTNYHAMKKLALYKTEICRSFEETGTCKYGHKCQFAHCQTELRSVKRHPRYKTEICKTYWRDGTCPYGKRCCFIHKREDDQIKNLPSIPKEESEPFLAPIVTKNNIKPEKNYQKIIIPVFKRSLAKEDLDIFTLNNPLLVTDFNVDLFPQMLYKHDLSVLGRKMENCKIFARHFGEHKFHESKNEFTEKGSFNRAPGTNLYDSMVCDSDFVLRQLFNKKL</sequence>
<organism evidence="7 8">
    <name type="scientific">Pseudoloma neurophilia</name>
    <dbReference type="NCBI Taxonomy" id="146866"/>
    <lineage>
        <taxon>Eukaryota</taxon>
        <taxon>Fungi</taxon>
        <taxon>Fungi incertae sedis</taxon>
        <taxon>Microsporidia</taxon>
        <taxon>Pseudoloma</taxon>
    </lineage>
</organism>
<keyword evidence="2" id="KW-0677">Repeat</keyword>
<dbReference type="SMART" id="SM00356">
    <property type="entry name" value="ZnF_C3H1"/>
    <property type="match status" value="2"/>
</dbReference>
<dbReference type="InterPro" id="IPR000571">
    <property type="entry name" value="Znf_CCCH"/>
</dbReference>
<evidence type="ECO:0000259" key="6">
    <source>
        <dbReference type="PROSITE" id="PS50103"/>
    </source>
</evidence>
<dbReference type="PROSITE" id="PS50103">
    <property type="entry name" value="ZF_C3H1"/>
    <property type="match status" value="2"/>
</dbReference>
<evidence type="ECO:0000256" key="5">
    <source>
        <dbReference type="PROSITE-ProRule" id="PRU00723"/>
    </source>
</evidence>
<dbReference type="GO" id="GO:0008270">
    <property type="term" value="F:zinc ion binding"/>
    <property type="evidence" value="ECO:0007669"/>
    <property type="project" value="UniProtKB-KW"/>
</dbReference>
<dbReference type="InterPro" id="IPR045877">
    <property type="entry name" value="ZFP36-like"/>
</dbReference>
<dbReference type="VEuPathDB" id="MicrosporidiaDB:M153_38340001606"/>
<dbReference type="EMBL" id="LGUB01000779">
    <property type="protein sequence ID" value="KRH92639.1"/>
    <property type="molecule type" value="Genomic_DNA"/>
</dbReference>
<evidence type="ECO:0000256" key="4">
    <source>
        <dbReference type="ARBA" id="ARBA00022833"/>
    </source>
</evidence>
<evidence type="ECO:0000256" key="2">
    <source>
        <dbReference type="ARBA" id="ARBA00022737"/>
    </source>
</evidence>